<dbReference type="AlphaFoldDB" id="A0A964FG41"/>
<reference evidence="1" key="1">
    <citation type="journal article" date="2021" name="Antonie Van Leeuwenhoek">
        <title>Draft genome and description of Waterburya agarophytonicola gen. nov. sp. nov. (Pleurocapsales, Cyanobacteria): a seaweed symbiont.</title>
        <authorList>
            <person name="Bonthond G."/>
            <person name="Shalygin S."/>
            <person name="Bayer T."/>
            <person name="Weinberger F."/>
        </authorList>
    </citation>
    <scope>NUCLEOTIDE SEQUENCE</scope>
    <source>
        <strain evidence="1">KI4</strain>
    </source>
</reference>
<organism evidence="1 2">
    <name type="scientific">Waterburya agarophytonicola KI4</name>
    <dbReference type="NCBI Taxonomy" id="2874699"/>
    <lineage>
        <taxon>Bacteria</taxon>
        <taxon>Bacillati</taxon>
        <taxon>Cyanobacteriota</taxon>
        <taxon>Cyanophyceae</taxon>
        <taxon>Pleurocapsales</taxon>
        <taxon>Hyellaceae</taxon>
        <taxon>Waterburya</taxon>
        <taxon>Waterburya agarophytonicola</taxon>
    </lineage>
</organism>
<comment type="caution">
    <text evidence="1">The sequence shown here is derived from an EMBL/GenBank/DDBJ whole genome shotgun (WGS) entry which is preliminary data.</text>
</comment>
<evidence type="ECO:0000313" key="1">
    <source>
        <dbReference type="EMBL" id="MCC0177626.1"/>
    </source>
</evidence>
<protein>
    <submittedName>
        <fullName evidence="1">Uncharacterized protein</fullName>
    </submittedName>
</protein>
<keyword evidence="2" id="KW-1185">Reference proteome</keyword>
<dbReference type="EMBL" id="JADWDC010000025">
    <property type="protein sequence ID" value="MCC0177626.1"/>
    <property type="molecule type" value="Genomic_DNA"/>
</dbReference>
<proteinExistence type="predicted"/>
<dbReference type="RefSeq" id="WP_229640691.1">
    <property type="nucleotide sequence ID" value="NZ_JADWDC010000025.1"/>
</dbReference>
<accession>A0A964FG41</accession>
<evidence type="ECO:0000313" key="2">
    <source>
        <dbReference type="Proteomes" id="UP000729733"/>
    </source>
</evidence>
<dbReference type="Proteomes" id="UP000729733">
    <property type="component" value="Unassembled WGS sequence"/>
</dbReference>
<name>A0A964FG41_9CYAN</name>
<gene>
    <name evidence="1" type="ORF">I4641_11615</name>
</gene>
<sequence length="212" mass="23617">MAKKYLYALLICLSIVGFIVPKVAKSSATACVYNLEAYRGLEMTQLSQELNNTGLIVRIHGAAASSQMFVMSVREPDNFFNHREFSLLAENLETIDTLKKINRHDLVCVGGNIITNSSPQVHIKVSSIQVLEPWQQPKGFAPYKRQHNLLQELKEQNSFIGKVHAIGEEGKILVAGYKDLVIPLFVSATEYTPKPATNLRRDSRQGKSFGIG</sequence>